<protein>
    <submittedName>
        <fullName evidence="2">Uncharacterized protein</fullName>
    </submittedName>
</protein>
<feature type="region of interest" description="Disordered" evidence="1">
    <location>
        <begin position="87"/>
        <end position="109"/>
    </location>
</feature>
<reference evidence="2" key="1">
    <citation type="submission" date="2021-12" db="EMBL/GenBank/DDBJ databases">
        <authorList>
            <person name="King R."/>
        </authorList>
    </citation>
    <scope>NUCLEOTIDE SEQUENCE</scope>
</reference>
<proteinExistence type="predicted"/>
<name>A0A9P0ATM9_BRAAE</name>
<feature type="compositionally biased region" description="Basic and acidic residues" evidence="1">
    <location>
        <begin position="248"/>
        <end position="265"/>
    </location>
</feature>
<accession>A0A9P0ATM9</accession>
<dbReference type="Proteomes" id="UP001154078">
    <property type="component" value="Chromosome 1"/>
</dbReference>
<evidence type="ECO:0000256" key="1">
    <source>
        <dbReference type="SAM" id="MobiDB-lite"/>
    </source>
</evidence>
<organism evidence="2 3">
    <name type="scientific">Brassicogethes aeneus</name>
    <name type="common">Rape pollen beetle</name>
    <name type="synonym">Meligethes aeneus</name>
    <dbReference type="NCBI Taxonomy" id="1431903"/>
    <lineage>
        <taxon>Eukaryota</taxon>
        <taxon>Metazoa</taxon>
        <taxon>Ecdysozoa</taxon>
        <taxon>Arthropoda</taxon>
        <taxon>Hexapoda</taxon>
        <taxon>Insecta</taxon>
        <taxon>Pterygota</taxon>
        <taxon>Neoptera</taxon>
        <taxon>Endopterygota</taxon>
        <taxon>Coleoptera</taxon>
        <taxon>Polyphaga</taxon>
        <taxon>Cucujiformia</taxon>
        <taxon>Nitidulidae</taxon>
        <taxon>Meligethinae</taxon>
        <taxon>Brassicogethes</taxon>
    </lineage>
</organism>
<evidence type="ECO:0000313" key="2">
    <source>
        <dbReference type="EMBL" id="CAH0547126.1"/>
    </source>
</evidence>
<feature type="region of interest" description="Disordered" evidence="1">
    <location>
        <begin position="248"/>
        <end position="267"/>
    </location>
</feature>
<evidence type="ECO:0000313" key="3">
    <source>
        <dbReference type="Proteomes" id="UP001154078"/>
    </source>
</evidence>
<keyword evidence="3" id="KW-1185">Reference proteome</keyword>
<dbReference type="EMBL" id="OV121132">
    <property type="protein sequence ID" value="CAH0547126.1"/>
    <property type="molecule type" value="Genomic_DNA"/>
</dbReference>
<dbReference type="OrthoDB" id="420187at2759"/>
<gene>
    <name evidence="2" type="ORF">MELIAE_LOCUS1170</name>
</gene>
<sequence length="328" mass="36697">MLFELESLPHSQATPTIAKRKPQILIEKLSLKKNIGLISKNTNCKITNDPNEQDINGLVLSNLDNGNGIQDNKRGDPQEGEIKLNNYSKDISQTSKQDADSSSTNKRPLGTICINRTNMPGNSSSNISNSCGTVLQKNPNGLERLFVNKSLVPYETEDTSCSDDSSQSIQDAKGPVCVSTNSTVGDWHVTSSTDVAPELTSDEKNWEKKNVSLQIVNDLFKMSHKGYSGPVSSWNGTRSILDKEINNERREERKRTISDSSDQGRSKNLKIASSFKSNPGYNPIQEFHNTKNWSQINGVNNYQSFNKGGGRYRTFPYKKNHKNFRFRQ</sequence>
<feature type="compositionally biased region" description="Polar residues" evidence="1">
    <location>
        <begin position="87"/>
        <end position="106"/>
    </location>
</feature>
<dbReference type="AlphaFoldDB" id="A0A9P0ATM9"/>